<dbReference type="PROSITE" id="PS51257">
    <property type="entry name" value="PROKAR_LIPOPROTEIN"/>
    <property type="match status" value="1"/>
</dbReference>
<dbReference type="PANTHER" id="PTHR30290">
    <property type="entry name" value="PERIPLASMIC BINDING COMPONENT OF ABC TRANSPORTER"/>
    <property type="match status" value="1"/>
</dbReference>
<dbReference type="GO" id="GO:1904680">
    <property type="term" value="F:peptide transmembrane transporter activity"/>
    <property type="evidence" value="ECO:0007669"/>
    <property type="project" value="TreeGrafter"/>
</dbReference>
<dbReference type="Proteomes" id="UP000320338">
    <property type="component" value="Unassembled WGS sequence"/>
</dbReference>
<evidence type="ECO:0000259" key="2">
    <source>
        <dbReference type="Pfam" id="PF00496"/>
    </source>
</evidence>
<sequence length="558" mass="59072">MRSRSAVLAALAATAALVLAGCGGVGGGGAPGGGLAPNTGEQGVNDINELPRDQVADGGDLRFPLDALPDNYNRNQVDGTLRDGKFVMDPLMPHAFDALADGTVAVNTDYFTSIELTSESPQVVTYTINPEANWDDGTPITWVDLQAQWQAQNGTNEAFSVAGTTGYEDIVSVERGVDDKQAVATFGTVFAEWNSLFDNIYPASTNTDPATFNTGWQAQPLTTAGPFRVETVDATAQTITLVRNEAWWGEPAKLDRVVERDALADALANNEIDFYAIGSSVDLFQRSQGIPGVEVRQAAEPTYNHITFNGGEGAILADPALRRAIAQGIDRQVVTSALIGQIVPEATPLGSFLYTEGSANYVDHSAPVAFDPAAASAALDGLGWVSPGEGQVRTRDGQQLTLRYVTTAGNPISERISQLVQSQLATIGVGVEFVPAASADLFDQYVTPGDFDMVGFGWSGTPFPVTSTRNIYSTPGDQNYGNIGTPEIDALYAEAFVELDDAARAELGNEIDTLIWETMPQLPLYQSTGAYAVRDTLANFGAPGTADIDYVDSGFVAG</sequence>
<reference evidence="3 4" key="1">
    <citation type="submission" date="2019-06" db="EMBL/GenBank/DDBJ databases">
        <title>Whole genome shotgun sequence of Pseudonocardia hydrocarbonoxydans NBRC 14498.</title>
        <authorList>
            <person name="Hosoyama A."/>
            <person name="Uohara A."/>
            <person name="Ohji S."/>
            <person name="Ichikawa N."/>
        </authorList>
    </citation>
    <scope>NUCLEOTIDE SEQUENCE [LARGE SCALE GENOMIC DNA]</scope>
    <source>
        <strain evidence="3 4">NBRC 14498</strain>
    </source>
</reference>
<dbReference type="CDD" id="cd08501">
    <property type="entry name" value="PBP2_Lpqw"/>
    <property type="match status" value="1"/>
</dbReference>
<proteinExistence type="predicted"/>
<dbReference type="PANTHER" id="PTHR30290:SF65">
    <property type="entry name" value="MONOACYL PHOSPHATIDYLINOSITOL TETRAMANNOSIDE-BINDING PROTEIN LPQW-RELATED"/>
    <property type="match status" value="1"/>
</dbReference>
<dbReference type="InterPro" id="IPR000914">
    <property type="entry name" value="SBP_5_dom"/>
</dbReference>
<dbReference type="Gene3D" id="3.10.105.10">
    <property type="entry name" value="Dipeptide-binding Protein, Domain 3"/>
    <property type="match status" value="1"/>
</dbReference>
<dbReference type="EMBL" id="BJNG01000007">
    <property type="protein sequence ID" value="GEC18667.1"/>
    <property type="molecule type" value="Genomic_DNA"/>
</dbReference>
<protein>
    <recommendedName>
        <fullName evidence="2">Solute-binding protein family 5 domain-containing protein</fullName>
    </recommendedName>
</protein>
<feature type="domain" description="Solute-binding protein family 5" evidence="2">
    <location>
        <begin position="116"/>
        <end position="477"/>
    </location>
</feature>
<feature type="chain" id="PRO_5039323336" description="Solute-binding protein family 5 domain-containing protein" evidence="1">
    <location>
        <begin position="21"/>
        <end position="558"/>
    </location>
</feature>
<dbReference type="Gene3D" id="3.90.76.10">
    <property type="entry name" value="Dipeptide-binding Protein, Domain 1"/>
    <property type="match status" value="1"/>
</dbReference>
<gene>
    <name evidence="3" type="ORF">PHY01_09500</name>
</gene>
<dbReference type="GO" id="GO:0015833">
    <property type="term" value="P:peptide transport"/>
    <property type="evidence" value="ECO:0007669"/>
    <property type="project" value="TreeGrafter"/>
</dbReference>
<dbReference type="InterPro" id="IPR039424">
    <property type="entry name" value="SBP_5"/>
</dbReference>
<keyword evidence="1" id="KW-0732">Signal</keyword>
<evidence type="ECO:0000256" key="1">
    <source>
        <dbReference type="SAM" id="SignalP"/>
    </source>
</evidence>
<evidence type="ECO:0000313" key="3">
    <source>
        <dbReference type="EMBL" id="GEC18667.1"/>
    </source>
</evidence>
<dbReference type="Pfam" id="PF00496">
    <property type="entry name" value="SBP_bac_5"/>
    <property type="match status" value="1"/>
</dbReference>
<name>A0A4Y3WIB1_9PSEU</name>
<evidence type="ECO:0000313" key="4">
    <source>
        <dbReference type="Proteomes" id="UP000320338"/>
    </source>
</evidence>
<dbReference type="OrthoDB" id="7888869at2"/>
<organism evidence="3 4">
    <name type="scientific">Pseudonocardia hydrocarbonoxydans</name>
    <dbReference type="NCBI Taxonomy" id="76726"/>
    <lineage>
        <taxon>Bacteria</taxon>
        <taxon>Bacillati</taxon>
        <taxon>Actinomycetota</taxon>
        <taxon>Actinomycetes</taxon>
        <taxon>Pseudonocardiales</taxon>
        <taxon>Pseudonocardiaceae</taxon>
        <taxon>Pseudonocardia</taxon>
    </lineage>
</organism>
<dbReference type="RefSeq" id="WP_141277285.1">
    <property type="nucleotide sequence ID" value="NZ_BAAARZ010000010.1"/>
</dbReference>
<dbReference type="Gene3D" id="3.40.190.10">
    <property type="entry name" value="Periplasmic binding protein-like II"/>
    <property type="match status" value="1"/>
</dbReference>
<keyword evidence="4" id="KW-1185">Reference proteome</keyword>
<dbReference type="SUPFAM" id="SSF53850">
    <property type="entry name" value="Periplasmic binding protein-like II"/>
    <property type="match status" value="1"/>
</dbReference>
<accession>A0A4Y3WIB1</accession>
<comment type="caution">
    <text evidence="3">The sequence shown here is derived from an EMBL/GenBank/DDBJ whole genome shotgun (WGS) entry which is preliminary data.</text>
</comment>
<feature type="signal peptide" evidence="1">
    <location>
        <begin position="1"/>
        <end position="20"/>
    </location>
</feature>
<dbReference type="AlphaFoldDB" id="A0A4Y3WIB1"/>